<dbReference type="PANTHER" id="PTHR10887">
    <property type="entry name" value="DNA2/NAM7 HELICASE FAMILY"/>
    <property type="match status" value="1"/>
</dbReference>
<dbReference type="SUPFAM" id="SSF52540">
    <property type="entry name" value="P-loop containing nucleoside triphosphate hydrolases"/>
    <property type="match status" value="1"/>
</dbReference>
<gene>
    <name evidence="8" type="ORF">PMEA_00015173</name>
</gene>
<evidence type="ECO:0000313" key="8">
    <source>
        <dbReference type="EMBL" id="CAH3132694.1"/>
    </source>
</evidence>
<feature type="domain" description="DNA2/NAM7 helicase helicase" evidence="6">
    <location>
        <begin position="647"/>
        <end position="1071"/>
    </location>
</feature>
<keyword evidence="2" id="KW-0378">Hydrolase</keyword>
<dbReference type="InterPro" id="IPR045055">
    <property type="entry name" value="DNA2/NAM7-like"/>
</dbReference>
<dbReference type="Gene3D" id="3.40.50.300">
    <property type="entry name" value="P-loop containing nucleotide triphosphate hydrolases"/>
    <property type="match status" value="3"/>
</dbReference>
<dbReference type="GO" id="GO:0004386">
    <property type="term" value="F:helicase activity"/>
    <property type="evidence" value="ECO:0007669"/>
    <property type="project" value="UniProtKB-KW"/>
</dbReference>
<dbReference type="EMBL" id="CALNXJ010000027">
    <property type="protein sequence ID" value="CAH3132694.1"/>
    <property type="molecule type" value="Genomic_DNA"/>
</dbReference>
<dbReference type="Pfam" id="PF13086">
    <property type="entry name" value="AAA_11"/>
    <property type="match status" value="1"/>
</dbReference>
<comment type="caution">
    <text evidence="8">The sequence shown here is derived from an EMBL/GenBank/DDBJ whole genome shotgun (WGS) entry which is preliminary data.</text>
</comment>
<protein>
    <submittedName>
        <fullName evidence="8">Uncharacterized protein</fullName>
    </submittedName>
</protein>
<dbReference type="InterPro" id="IPR047187">
    <property type="entry name" value="SF1_C_Upf1"/>
</dbReference>
<keyword evidence="9" id="KW-1185">Reference proteome</keyword>
<dbReference type="Proteomes" id="UP001159428">
    <property type="component" value="Unassembled WGS sequence"/>
</dbReference>
<sequence>MANEDIDKFCEDVLLQKDYEKRYKEFFTSVKIATRGKNTIKDSSCYKLETYHDTYRYRKALLKVFIAKKKSENFKLTHTTIPQFFRELEGYTYAEEAADKRKESESGPSLVNVFGKDDFKVEGVVIRKTNREAWILVNKTCMFNGKEYEKVELLLDLETFGADDVSRAFLKVGDILEIAKGPKETEIALEPEIICCYKLSEKEIEAFLNHVHRVKSDGSSAATAELLRCHAFWEYILQHPWEDYSNATKKNFAHNVLLIIDKLCSSTQRGMLPTVQGIVQEFSKSAFFKLVLPEIVENLAKENCISGSFKVVQNVLEHVLNVSPSSGRRVLPMAKVLAESLVNSSCGKSAVDFLEKLSLMVAIAVPGVHADLEAFSWRDLPLLLLSEEIHKDSTKTRTTDLPVIKKEGKYHSEKEYLNTYFRLLREECFHKLKNGVSHFLSKGKCDSKEAMMYRITLKGLHTHKRENSLTTMSIGLQFTVNSEERIDWGSASWLVYGNLLCISCDGSFEQPVWAVVEKVDHEQRVIWVALCGDKTNNISEAEFVIKLQGITDDGKEAHMAESQTFYLSFGPAMDILQHKDSVPFKDFLVHPEANHMCQAEYVRKIEAPPDWGIIFESPPKSHDQDESSVYSLVEDFERIKLSNIKAKLDDTQLDAIDLALKNKVALIQGPPGTGKSFVGVSLVHLLLSMDVPKTFGPIFVVTYKNDAVDHFLEGCLDLSSKPRIVRVGKSSRSEKLEDCLLFNVKSKSVWPEVLKTQKEKLRSQLRNMQRHVKEAYSKLQGSCVFNADMFIQTATEKQVRELLIELIDQAEVDKLLKESNMDGSYKSHLKGCVRNALGKWLPGQVEFDRFAMENGFPGTSSKPSHSVTDAKSERTRTKKRKLDQEQENPDDFREPSVEEDERISSALEYEFPDDTQDISDTSTHDTFGERKLIPMDERKVDHFIRCSDETNIWVLNQHARIQLVYALQSLYAEKARMEFLDVSREAQEKHHQYTALRNKHEIDVMRQCEIIGMTVTGAAMRANLLEEIKPSVMIVEEAAEILEGQLVAAIPPSVQHLIMIGDHQQLKPVVQNPRLRKTNNLDVSMFERLVNCKIPFKQLEYQCRMRDDIVDLLRTLKIYKELKTKTELIRNNHLPHCVEKSMYFCRHTSEEKPSKDSHSKRNVHEARMITEAAKTFCQQGVRPSRITVLCAYRGQASDILLLQVTEIKDFFQSTNVEKMGEIEVTTIDAFQGQENDIILVSLVRSNNENKIGFLSQKNRICVAISRARCGLYLFGNQAQLEYRSPVWRAIVKFMKEKDCLVKEIPFVTASGSRSEGEPENSSSLDGKRHGVTNITLNAQIINAIFGEEGTLQFTTDKSTSGEMITHHFPIPASGEINVQSLSSAGTPLQETEESKVETEEQSKDGGKFPFQEEGSEEFKKEKPVQETQVSREAQKVKDEDKRKAGEDDRFQQEFGKGEPLQAENDRSTEASESYKEEASPIQETMDTGKGPFEETGVEVGVKIQHSDGKE</sequence>
<evidence type="ECO:0000256" key="4">
    <source>
        <dbReference type="ARBA" id="ARBA00022840"/>
    </source>
</evidence>
<dbReference type="Pfam" id="PF13087">
    <property type="entry name" value="AAA_12"/>
    <property type="match status" value="1"/>
</dbReference>
<name>A0AAU9X0N3_9CNID</name>
<dbReference type="InterPro" id="IPR041677">
    <property type="entry name" value="DNA2/NAM7_AAA_11"/>
</dbReference>
<evidence type="ECO:0000256" key="1">
    <source>
        <dbReference type="ARBA" id="ARBA00022741"/>
    </source>
</evidence>
<feature type="compositionally biased region" description="Basic and acidic residues" evidence="5">
    <location>
        <begin position="1432"/>
        <end position="1451"/>
    </location>
</feature>
<dbReference type="CDD" id="cd18808">
    <property type="entry name" value="SF1_C_Upf1"/>
    <property type="match status" value="1"/>
</dbReference>
<keyword evidence="4" id="KW-0067">ATP-binding</keyword>
<dbReference type="InterPro" id="IPR027417">
    <property type="entry name" value="P-loop_NTPase"/>
</dbReference>
<dbReference type="GO" id="GO:0016787">
    <property type="term" value="F:hydrolase activity"/>
    <property type="evidence" value="ECO:0007669"/>
    <property type="project" value="UniProtKB-KW"/>
</dbReference>
<dbReference type="FunFam" id="3.40.50.300:FF:000326">
    <property type="entry name" value="P-loop containing nucleoside triphosphate hydrolase"/>
    <property type="match status" value="1"/>
</dbReference>
<feature type="region of interest" description="Disordered" evidence="5">
    <location>
        <begin position="854"/>
        <end position="899"/>
    </location>
</feature>
<feature type="region of interest" description="Disordered" evidence="5">
    <location>
        <begin position="1383"/>
        <end position="1510"/>
    </location>
</feature>
<feature type="compositionally biased region" description="Basic and acidic residues" evidence="5">
    <location>
        <begin position="1463"/>
        <end position="1478"/>
    </location>
</feature>
<feature type="compositionally biased region" description="Basic and acidic residues" evidence="5">
    <location>
        <begin position="1392"/>
        <end position="1406"/>
    </location>
</feature>
<evidence type="ECO:0000256" key="2">
    <source>
        <dbReference type="ARBA" id="ARBA00022801"/>
    </source>
</evidence>
<evidence type="ECO:0000259" key="6">
    <source>
        <dbReference type="Pfam" id="PF13086"/>
    </source>
</evidence>
<evidence type="ECO:0000259" key="7">
    <source>
        <dbReference type="Pfam" id="PF13087"/>
    </source>
</evidence>
<feature type="compositionally biased region" description="Polar residues" evidence="5">
    <location>
        <begin position="857"/>
        <end position="867"/>
    </location>
</feature>
<dbReference type="GO" id="GO:0031048">
    <property type="term" value="P:regulatory ncRNA-mediated heterochromatin formation"/>
    <property type="evidence" value="ECO:0007669"/>
    <property type="project" value="TreeGrafter"/>
</dbReference>
<evidence type="ECO:0000313" key="9">
    <source>
        <dbReference type="Proteomes" id="UP001159428"/>
    </source>
</evidence>
<dbReference type="GO" id="GO:0031380">
    <property type="term" value="C:nuclear RNA-directed RNA polymerase complex"/>
    <property type="evidence" value="ECO:0007669"/>
    <property type="project" value="TreeGrafter"/>
</dbReference>
<evidence type="ECO:0000256" key="3">
    <source>
        <dbReference type="ARBA" id="ARBA00022806"/>
    </source>
</evidence>
<feature type="domain" description="DNA2/NAM7 helicase-like C-terminal" evidence="7">
    <location>
        <begin position="1081"/>
        <end position="1277"/>
    </location>
</feature>
<dbReference type="PANTHER" id="PTHR10887:SF341">
    <property type="entry name" value="NFX1-TYPE ZINC FINGER-CONTAINING PROTEIN 1"/>
    <property type="match status" value="1"/>
</dbReference>
<reference evidence="8 9" key="1">
    <citation type="submission" date="2022-05" db="EMBL/GenBank/DDBJ databases">
        <authorList>
            <consortium name="Genoscope - CEA"/>
            <person name="William W."/>
        </authorList>
    </citation>
    <scope>NUCLEOTIDE SEQUENCE [LARGE SCALE GENOMIC DNA]</scope>
</reference>
<dbReference type="InterPro" id="IPR041679">
    <property type="entry name" value="DNA2/NAM7-like_C"/>
</dbReference>
<dbReference type="GO" id="GO:0005694">
    <property type="term" value="C:chromosome"/>
    <property type="evidence" value="ECO:0007669"/>
    <property type="project" value="UniProtKB-ARBA"/>
</dbReference>
<keyword evidence="1" id="KW-0547">Nucleotide-binding</keyword>
<keyword evidence="3" id="KW-0347">Helicase</keyword>
<evidence type="ECO:0000256" key="5">
    <source>
        <dbReference type="SAM" id="MobiDB-lite"/>
    </source>
</evidence>
<organism evidence="8 9">
    <name type="scientific">Pocillopora meandrina</name>
    <dbReference type="NCBI Taxonomy" id="46732"/>
    <lineage>
        <taxon>Eukaryota</taxon>
        <taxon>Metazoa</taxon>
        <taxon>Cnidaria</taxon>
        <taxon>Anthozoa</taxon>
        <taxon>Hexacorallia</taxon>
        <taxon>Scleractinia</taxon>
        <taxon>Astrocoeniina</taxon>
        <taxon>Pocilloporidae</taxon>
        <taxon>Pocillopora</taxon>
    </lineage>
</organism>
<dbReference type="GO" id="GO:0005524">
    <property type="term" value="F:ATP binding"/>
    <property type="evidence" value="ECO:0007669"/>
    <property type="project" value="UniProtKB-KW"/>
</dbReference>
<accession>A0AAU9X0N3</accession>
<proteinExistence type="predicted"/>